<protein>
    <submittedName>
        <fullName evidence="1">Uncharacterized protein</fullName>
    </submittedName>
</protein>
<evidence type="ECO:0000313" key="1">
    <source>
        <dbReference type="EMBL" id="MBW8728531.1"/>
    </source>
</evidence>
<accession>A0A952FQD1</accession>
<comment type="caution">
    <text evidence="1">The sequence shown here is derived from an EMBL/GenBank/DDBJ whole genome shotgun (WGS) entry which is preliminary data.</text>
</comment>
<sequence length="387" mass="44908">MNLEEYIAHFNSLAFWKEFTFAQNKFSPRPGTELELADNLVWFGDYACVLQLKARENETEDPEAERSWFRKKVLNKATSQVRDTIRYLDENKHIRITNERGHSFDIKRAGLNEITKVVVFLGGRVLPQECYQERYHISRSVGFIHIVAADDYLGILEKLRVPEDICRYFSYREKVAPELRRAGVVVDESDIMGAFISEEDLPTPQSRESLRRFIQDLDSFDLSRLIGNLHNHIQRSSDPYDYYSIMLEFARVPRSVWRQVKIRFMKSLEAVRAKEFTRPFRLKFPGTDCAFMIAPLDPEIPAIGPEGEKARVMGLQNFTYAAMYDTKASKGVGILISRDGEFIQIDWSLMNVPLESDPEMDERLASSNLFRPAEQKMVDSFFLKSPE</sequence>
<proteinExistence type="predicted"/>
<reference evidence="1" key="1">
    <citation type="submission" date="2020-06" db="EMBL/GenBank/DDBJ databases">
        <title>Stable isotope informed genome-resolved metagenomics uncovers potential trophic interactions in rhizosphere soil.</title>
        <authorList>
            <person name="Starr E.P."/>
            <person name="Shi S."/>
            <person name="Blazewicz S.J."/>
            <person name="Koch B.J."/>
            <person name="Probst A.J."/>
            <person name="Hungate B.A."/>
            <person name="Pett-Ridge J."/>
            <person name="Firestone M.K."/>
            <person name="Banfield J.F."/>
        </authorList>
    </citation>
    <scope>NUCLEOTIDE SEQUENCE</scope>
    <source>
        <strain evidence="1">YM_69_17</strain>
    </source>
</reference>
<gene>
    <name evidence="1" type="ORF">JF625_25730</name>
</gene>
<name>A0A952FQD1_9PROT</name>
<organism evidence="1 2">
    <name type="scientific">Inquilinus limosus</name>
    <dbReference type="NCBI Taxonomy" id="171674"/>
    <lineage>
        <taxon>Bacteria</taxon>
        <taxon>Pseudomonadati</taxon>
        <taxon>Pseudomonadota</taxon>
        <taxon>Alphaproteobacteria</taxon>
        <taxon>Rhodospirillales</taxon>
        <taxon>Rhodospirillaceae</taxon>
        <taxon>Inquilinus</taxon>
    </lineage>
</organism>
<dbReference type="Proteomes" id="UP000700706">
    <property type="component" value="Unassembled WGS sequence"/>
</dbReference>
<dbReference type="EMBL" id="JAEKLZ010000421">
    <property type="protein sequence ID" value="MBW8728531.1"/>
    <property type="molecule type" value="Genomic_DNA"/>
</dbReference>
<dbReference type="AlphaFoldDB" id="A0A952FQD1"/>
<evidence type="ECO:0000313" key="2">
    <source>
        <dbReference type="Proteomes" id="UP000700706"/>
    </source>
</evidence>